<evidence type="ECO:0000313" key="2">
    <source>
        <dbReference type="Proteomes" id="UP000886743"/>
    </source>
</evidence>
<name>A0A9D1SZQ4_9FIRM</name>
<comment type="caution">
    <text evidence="1">The sequence shown here is derived from an EMBL/GenBank/DDBJ whole genome shotgun (WGS) entry which is preliminary data.</text>
</comment>
<proteinExistence type="predicted"/>
<dbReference type="InterPro" id="IPR008183">
    <property type="entry name" value="Aldose_1/G6P_1-epimerase"/>
</dbReference>
<reference evidence="1" key="2">
    <citation type="journal article" date="2021" name="PeerJ">
        <title>Extensive microbial diversity within the chicken gut microbiome revealed by metagenomics and culture.</title>
        <authorList>
            <person name="Gilroy R."/>
            <person name="Ravi A."/>
            <person name="Getino M."/>
            <person name="Pursley I."/>
            <person name="Horton D.L."/>
            <person name="Alikhan N.F."/>
            <person name="Baker D."/>
            <person name="Gharbi K."/>
            <person name="Hall N."/>
            <person name="Watson M."/>
            <person name="Adriaenssens E.M."/>
            <person name="Foster-Nyarko E."/>
            <person name="Jarju S."/>
            <person name="Secka A."/>
            <person name="Antonio M."/>
            <person name="Oren A."/>
            <person name="Chaudhuri R.R."/>
            <person name="La Ragione R."/>
            <person name="Hildebrand F."/>
            <person name="Pallen M.J."/>
        </authorList>
    </citation>
    <scope>NUCLEOTIDE SEQUENCE</scope>
    <source>
        <strain evidence="1">4920</strain>
    </source>
</reference>
<dbReference type="Proteomes" id="UP000886743">
    <property type="component" value="Unassembled WGS sequence"/>
</dbReference>
<dbReference type="InterPro" id="IPR014718">
    <property type="entry name" value="GH-type_carb-bd"/>
</dbReference>
<accession>A0A9D1SZQ4</accession>
<dbReference type="AlphaFoldDB" id="A0A9D1SZQ4"/>
<feature type="non-terminal residue" evidence="1">
    <location>
        <position position="1"/>
    </location>
</feature>
<reference evidence="1" key="1">
    <citation type="submission" date="2020-10" db="EMBL/GenBank/DDBJ databases">
        <authorList>
            <person name="Gilroy R."/>
        </authorList>
    </citation>
    <scope>NUCLEOTIDE SEQUENCE</scope>
    <source>
        <strain evidence="1">4920</strain>
    </source>
</reference>
<dbReference type="GO" id="GO:0033499">
    <property type="term" value="P:galactose catabolic process via UDP-galactose, Leloir pathway"/>
    <property type="evidence" value="ECO:0007669"/>
    <property type="project" value="TreeGrafter"/>
</dbReference>
<dbReference type="SUPFAM" id="SSF74650">
    <property type="entry name" value="Galactose mutarotase-like"/>
    <property type="match status" value="1"/>
</dbReference>
<sequence length="320" mass="36380">ARLWTGEFLGVSTIEFVCGGYEGSFTVEGANLVRFEYVPKHISLLHMPKDEHALRTQKIYGIPLLFFPNRIKDGIFQFEGKTYQFPVNSENNMHIHGFLDGYTDWKVIRQEAGEDYVNITFAHTIRQGSEMYKYFGFEIGIVYENIITPDGLQQNITFENKSDKTMPFGFAYHTTFNVPFNNSPEDAFRIGINLKQRYELDKCIPTGRLLPLDTLESQTGGEGMTVFARTLDNLYLADEARPNAAVITDTATGDQIVYEADRKFRHWILYNADAKQRFLSVEPQTCCTNAVNSDMPTANLVTLAPGEKISLATKLYVKEN</sequence>
<dbReference type="Pfam" id="PF01263">
    <property type="entry name" value="Aldose_epim"/>
    <property type="match status" value="1"/>
</dbReference>
<dbReference type="PANTHER" id="PTHR10091">
    <property type="entry name" value="ALDOSE-1-EPIMERASE"/>
    <property type="match status" value="1"/>
</dbReference>
<dbReference type="Gene3D" id="2.70.98.10">
    <property type="match status" value="1"/>
</dbReference>
<dbReference type="GO" id="GO:0006006">
    <property type="term" value="P:glucose metabolic process"/>
    <property type="evidence" value="ECO:0007669"/>
    <property type="project" value="TreeGrafter"/>
</dbReference>
<dbReference type="GO" id="GO:0005737">
    <property type="term" value="C:cytoplasm"/>
    <property type="evidence" value="ECO:0007669"/>
    <property type="project" value="TreeGrafter"/>
</dbReference>
<gene>
    <name evidence="1" type="ORF">IAC74_03220</name>
</gene>
<protein>
    <submittedName>
        <fullName evidence="1">Aldose 1-epimerase</fullName>
    </submittedName>
</protein>
<dbReference type="CDD" id="cd01081">
    <property type="entry name" value="Aldose_epim"/>
    <property type="match status" value="1"/>
</dbReference>
<dbReference type="EMBL" id="DVOF01000090">
    <property type="protein sequence ID" value="HIV02559.1"/>
    <property type="molecule type" value="Genomic_DNA"/>
</dbReference>
<evidence type="ECO:0000313" key="1">
    <source>
        <dbReference type="EMBL" id="HIV02559.1"/>
    </source>
</evidence>
<organism evidence="1 2">
    <name type="scientific">Candidatus Aphodoplasma excrementigallinarum</name>
    <dbReference type="NCBI Taxonomy" id="2840673"/>
    <lineage>
        <taxon>Bacteria</taxon>
        <taxon>Bacillati</taxon>
        <taxon>Bacillota</taxon>
        <taxon>Clostridia</taxon>
        <taxon>Eubacteriales</taxon>
        <taxon>Candidatus Aphodoplasma</taxon>
    </lineage>
</organism>
<dbReference type="GO" id="GO:0030246">
    <property type="term" value="F:carbohydrate binding"/>
    <property type="evidence" value="ECO:0007669"/>
    <property type="project" value="InterPro"/>
</dbReference>
<dbReference type="GO" id="GO:0004034">
    <property type="term" value="F:aldose 1-epimerase activity"/>
    <property type="evidence" value="ECO:0007669"/>
    <property type="project" value="TreeGrafter"/>
</dbReference>
<dbReference type="InterPro" id="IPR011013">
    <property type="entry name" value="Gal_mutarotase_sf_dom"/>
</dbReference>
<dbReference type="PANTHER" id="PTHR10091:SF0">
    <property type="entry name" value="GALACTOSE MUTAROTASE"/>
    <property type="match status" value="1"/>
</dbReference>